<keyword evidence="4" id="KW-1185">Reference proteome</keyword>
<evidence type="ECO:0000313" key="3">
    <source>
        <dbReference type="EMBL" id="AUJ32016.1"/>
    </source>
</evidence>
<accession>A0A3S6QV45</accession>
<dbReference type="KEGG" id="lng:BSQ50_05245"/>
<name>A0A3S6QV45_9LACO</name>
<feature type="domain" description="Beta-lactamase-related" evidence="2">
    <location>
        <begin position="30"/>
        <end position="318"/>
    </location>
</feature>
<evidence type="ECO:0000313" key="4">
    <source>
        <dbReference type="Proteomes" id="UP000324497"/>
    </source>
</evidence>
<dbReference type="PANTHER" id="PTHR43283">
    <property type="entry name" value="BETA-LACTAMASE-RELATED"/>
    <property type="match status" value="1"/>
</dbReference>
<keyword evidence="1 3" id="KW-0378">Hydrolase</keyword>
<sequence>MITNNLGIAETINNAINQRAVYGVSYSLLGLEQNEQHYLGYQGTGSDKIAIRPDLEYDLASLTKVIGTSTRILQLLGIDKIKLTDTIGNFLTNLKHPELTIKDLLLHCSGLPADIADVSELNRAGLIERVKQADLIYPTGSQTVYSDLGFILLGWIIAAIDGDLADSLNEHIFKPLAMNQTGFKLANQPPANFVPTENLPQRGGIIRGQVHDQKAWLLDGQSGHAGLFSTLSDLSNFASMYLHYGIFNEQPILQPASFALLKKFYQNGRTLGWQRWSPEGMKIWHTGFTGTSIALDLDQKTGFVCLTNRIYPTRQNQAWLKWRKLAVGLFFEEPEMIVSSTITD</sequence>
<protein>
    <submittedName>
        <fullName evidence="3">Serine hydrolase</fullName>
    </submittedName>
</protein>
<dbReference type="RefSeq" id="WP_148126633.1">
    <property type="nucleotide sequence ID" value="NZ_CP018180.1"/>
</dbReference>
<dbReference type="Proteomes" id="UP000324497">
    <property type="component" value="Chromosome"/>
</dbReference>
<evidence type="ECO:0000259" key="2">
    <source>
        <dbReference type="Pfam" id="PF00144"/>
    </source>
</evidence>
<dbReference type="EMBL" id="CP018180">
    <property type="protein sequence ID" value="AUJ32016.1"/>
    <property type="molecule type" value="Genomic_DNA"/>
</dbReference>
<evidence type="ECO:0000256" key="1">
    <source>
        <dbReference type="ARBA" id="ARBA00022801"/>
    </source>
</evidence>
<dbReference type="GO" id="GO:0016787">
    <property type="term" value="F:hydrolase activity"/>
    <property type="evidence" value="ECO:0007669"/>
    <property type="project" value="UniProtKB-KW"/>
</dbReference>
<dbReference type="PANTHER" id="PTHR43283:SF11">
    <property type="entry name" value="BETA-LACTAMASE-RELATED DOMAIN-CONTAINING PROTEIN"/>
    <property type="match status" value="1"/>
</dbReference>
<dbReference type="InterPro" id="IPR001466">
    <property type="entry name" value="Beta-lactam-related"/>
</dbReference>
<reference evidence="3 4" key="1">
    <citation type="submission" date="2016-11" db="EMBL/GenBank/DDBJ databases">
        <title>Interaction between Lactobacillus species and yeast in water kefir.</title>
        <authorList>
            <person name="Behr J."/>
            <person name="Xu D."/>
            <person name="Vogel R.F."/>
        </authorList>
    </citation>
    <scope>NUCLEOTIDE SEQUENCE [LARGE SCALE GENOMIC DNA]</scope>
    <source>
        <strain evidence="3 4">TMW 1.1827</strain>
    </source>
</reference>
<organism evidence="3 4">
    <name type="scientific">Liquorilactobacillus nagelii</name>
    <dbReference type="NCBI Taxonomy" id="82688"/>
    <lineage>
        <taxon>Bacteria</taxon>
        <taxon>Bacillati</taxon>
        <taxon>Bacillota</taxon>
        <taxon>Bacilli</taxon>
        <taxon>Lactobacillales</taxon>
        <taxon>Lactobacillaceae</taxon>
        <taxon>Liquorilactobacillus</taxon>
    </lineage>
</organism>
<proteinExistence type="predicted"/>
<dbReference type="InterPro" id="IPR012338">
    <property type="entry name" value="Beta-lactam/transpept-like"/>
</dbReference>
<dbReference type="Pfam" id="PF00144">
    <property type="entry name" value="Beta-lactamase"/>
    <property type="match status" value="1"/>
</dbReference>
<dbReference type="Gene3D" id="3.40.710.10">
    <property type="entry name" value="DD-peptidase/beta-lactamase superfamily"/>
    <property type="match status" value="1"/>
</dbReference>
<gene>
    <name evidence="3" type="ORF">BSQ50_05245</name>
</gene>
<dbReference type="InterPro" id="IPR050789">
    <property type="entry name" value="Diverse_Enzym_Activities"/>
</dbReference>
<dbReference type="SUPFAM" id="SSF56601">
    <property type="entry name" value="beta-lactamase/transpeptidase-like"/>
    <property type="match status" value="1"/>
</dbReference>
<dbReference type="AlphaFoldDB" id="A0A3S6QV45"/>